<gene>
    <name evidence="1" type="ORF">METZ01_LOCUS436846</name>
</gene>
<reference evidence="1" key="1">
    <citation type="submission" date="2018-05" db="EMBL/GenBank/DDBJ databases">
        <authorList>
            <person name="Lanie J.A."/>
            <person name="Ng W.-L."/>
            <person name="Kazmierczak K.M."/>
            <person name="Andrzejewski T.M."/>
            <person name="Davidsen T.M."/>
            <person name="Wayne K.J."/>
            <person name="Tettelin H."/>
            <person name="Glass J.I."/>
            <person name="Rusch D."/>
            <person name="Podicherti R."/>
            <person name="Tsui H.-C.T."/>
            <person name="Winkler M.E."/>
        </authorList>
    </citation>
    <scope>NUCLEOTIDE SEQUENCE</scope>
</reference>
<proteinExistence type="predicted"/>
<organism evidence="1">
    <name type="scientific">marine metagenome</name>
    <dbReference type="NCBI Taxonomy" id="408172"/>
    <lineage>
        <taxon>unclassified sequences</taxon>
        <taxon>metagenomes</taxon>
        <taxon>ecological metagenomes</taxon>
    </lineage>
</organism>
<dbReference type="AlphaFoldDB" id="A0A382YL34"/>
<sequence>MLAEPTGYGCEKVVPRKGLEPPLSYREADFKSAASTIPPPGHFTFQLLKAEHIL</sequence>
<accession>A0A382YL34</accession>
<protein>
    <submittedName>
        <fullName evidence="1">Uncharacterized protein</fullName>
    </submittedName>
</protein>
<dbReference type="EMBL" id="UINC01176730">
    <property type="protein sequence ID" value="SVD83992.1"/>
    <property type="molecule type" value="Genomic_DNA"/>
</dbReference>
<evidence type="ECO:0000313" key="1">
    <source>
        <dbReference type="EMBL" id="SVD83992.1"/>
    </source>
</evidence>
<name>A0A382YL34_9ZZZZ</name>